<dbReference type="GeneID" id="36575611"/>
<dbReference type="RefSeq" id="XP_024720841.1">
    <property type="nucleotide sequence ID" value="XM_024867530.1"/>
</dbReference>
<dbReference type="EMBL" id="KZ679011">
    <property type="protein sequence ID" value="PSS18489.1"/>
    <property type="molecule type" value="Genomic_DNA"/>
</dbReference>
<protein>
    <submittedName>
        <fullName evidence="2">Uncharacterized protein</fullName>
    </submittedName>
</protein>
<dbReference type="InParanoid" id="A0A2T3B1S1"/>
<feature type="region of interest" description="Disordered" evidence="1">
    <location>
        <begin position="36"/>
        <end position="57"/>
    </location>
</feature>
<feature type="region of interest" description="Disordered" evidence="1">
    <location>
        <begin position="659"/>
        <end position="695"/>
    </location>
</feature>
<feature type="region of interest" description="Disordered" evidence="1">
    <location>
        <begin position="581"/>
        <end position="610"/>
    </location>
</feature>
<dbReference type="OrthoDB" id="5397183at2759"/>
<feature type="compositionally biased region" description="Polar residues" evidence="1">
    <location>
        <begin position="156"/>
        <end position="168"/>
    </location>
</feature>
<dbReference type="AlphaFoldDB" id="A0A2T3B1S1"/>
<name>A0A2T3B1S1_AMORE</name>
<evidence type="ECO:0000313" key="3">
    <source>
        <dbReference type="Proteomes" id="UP000241818"/>
    </source>
</evidence>
<feature type="region of interest" description="Disordered" evidence="1">
    <location>
        <begin position="151"/>
        <end position="199"/>
    </location>
</feature>
<accession>A0A2T3B1S1</accession>
<proteinExistence type="predicted"/>
<organism evidence="2 3">
    <name type="scientific">Amorphotheca resinae ATCC 22711</name>
    <dbReference type="NCBI Taxonomy" id="857342"/>
    <lineage>
        <taxon>Eukaryota</taxon>
        <taxon>Fungi</taxon>
        <taxon>Dikarya</taxon>
        <taxon>Ascomycota</taxon>
        <taxon>Pezizomycotina</taxon>
        <taxon>Leotiomycetes</taxon>
        <taxon>Helotiales</taxon>
        <taxon>Amorphothecaceae</taxon>
        <taxon>Amorphotheca</taxon>
    </lineage>
</organism>
<feature type="compositionally biased region" description="Low complexity" evidence="1">
    <location>
        <begin position="36"/>
        <end position="51"/>
    </location>
</feature>
<reference evidence="2 3" key="1">
    <citation type="journal article" date="2018" name="New Phytol.">
        <title>Comparative genomics and transcriptomics depict ericoid mycorrhizal fungi as versatile saprotrophs and plant mutualists.</title>
        <authorList>
            <person name="Martino E."/>
            <person name="Morin E."/>
            <person name="Grelet G.A."/>
            <person name="Kuo A."/>
            <person name="Kohler A."/>
            <person name="Daghino S."/>
            <person name="Barry K.W."/>
            <person name="Cichocki N."/>
            <person name="Clum A."/>
            <person name="Dockter R.B."/>
            <person name="Hainaut M."/>
            <person name="Kuo R.C."/>
            <person name="LaButti K."/>
            <person name="Lindahl B.D."/>
            <person name="Lindquist E.A."/>
            <person name="Lipzen A."/>
            <person name="Khouja H.R."/>
            <person name="Magnuson J."/>
            <person name="Murat C."/>
            <person name="Ohm R.A."/>
            <person name="Singer S.W."/>
            <person name="Spatafora J.W."/>
            <person name="Wang M."/>
            <person name="Veneault-Fourrey C."/>
            <person name="Henrissat B."/>
            <person name="Grigoriev I.V."/>
            <person name="Martin F.M."/>
            <person name="Perotto S."/>
        </authorList>
    </citation>
    <scope>NUCLEOTIDE SEQUENCE [LARGE SCALE GENOMIC DNA]</scope>
    <source>
        <strain evidence="2 3">ATCC 22711</strain>
    </source>
</reference>
<feature type="region of interest" description="Disordered" evidence="1">
    <location>
        <begin position="273"/>
        <end position="298"/>
    </location>
</feature>
<feature type="compositionally biased region" description="Polar residues" evidence="1">
    <location>
        <begin position="662"/>
        <end position="691"/>
    </location>
</feature>
<sequence length="939" mass="103292">MACRGWNREAALSTDSLNPETLKSQITQRGTISFTPINNNQTRIQNTTPRNITPGTNSNSISDLREAHMPGPPILISTHQEAAQKDRSASFTAASTHEDQGAIPCFSHGAAFEERALKRRKIADPQRSQSMKAMKGALESTVSQMWEHGDEKHNYHQSPGHQLTTPPDSTKRNKRRPGLSTPKVKTKNQPFQNPGITKPLGPAVKESIRQASTQPVNQYQGFTTTEHRISLAKTTLEKLAGFRYKPSCNDCQNTVPPTSVENASVQEVHLPPNQTLQHGSLCPSSAHESPPSSDSLFNQAIWSTGSGSDFLIANTVQPITAHPTTYEFGTILGHDAVVLQSKNEAEMDITNAIETHSDLAWHKLSVLAQVTEESFSGVTEPLQNERNEESTTNDAIQMNNLLEEVNAKVGKTNLESYHLNGFPTGIRETGLGQVTHGAGGPAGKSNNDPAHSMLIGAAQLFGRPSRRKRSITCGLDPGVVDAIVTSESPKFLPQAVNCQLFDTQSRHDNSGLETSNLDDNQVVTTVLSRKSYASDDFDEGLADDDLLAIASEAAISPTPTHVDKKLNGGLAQILHIPSATDRANTQSISNDSADQSANSAIPSSNIIASEPDEYFMDENDEEELLKLAEPIMNPIERFVPSASVLGAIHINNDSDSEEVYDSSLQFSPPKSRGSGESSGPSNRHNTDNFSAHSLEGRPHLVPAPVIEEEDWSFIRPVEANPFRISSKKFITPALRSASMHSREQTTITPYSPSSAFSIINDIHEYEPIKPFARPAYPKLMRDRCPIVGLSTQSFLRVCFRIGEMYREGARCDALGLNAVIELFARISFSSREPGTTKQHFQFLDLWHDRPPYTTGLLVNYKMTSLLESESKVFLDSEGRKMARCLGRLKRDAKSNMGWLLHIVHIRETDWEEIRWTRRIVSAGDSSRAKASSVVQVEED</sequence>
<feature type="compositionally biased region" description="Low complexity" evidence="1">
    <location>
        <begin position="586"/>
        <end position="609"/>
    </location>
</feature>
<feature type="compositionally biased region" description="Low complexity" evidence="1">
    <location>
        <begin position="283"/>
        <end position="295"/>
    </location>
</feature>
<dbReference type="Proteomes" id="UP000241818">
    <property type="component" value="Unassembled WGS sequence"/>
</dbReference>
<gene>
    <name evidence="2" type="ORF">M430DRAFT_42160</name>
</gene>
<evidence type="ECO:0000313" key="2">
    <source>
        <dbReference type="EMBL" id="PSS18489.1"/>
    </source>
</evidence>
<keyword evidence="3" id="KW-1185">Reference proteome</keyword>
<feature type="region of interest" description="Disordered" evidence="1">
    <location>
        <begin position="120"/>
        <end position="139"/>
    </location>
</feature>
<evidence type="ECO:0000256" key="1">
    <source>
        <dbReference type="SAM" id="MobiDB-lite"/>
    </source>
</evidence>